<feature type="transmembrane region" description="Helical" evidence="1">
    <location>
        <begin position="87"/>
        <end position="110"/>
    </location>
</feature>
<keyword evidence="1" id="KW-0812">Transmembrane</keyword>
<feature type="transmembrane region" description="Helical" evidence="1">
    <location>
        <begin position="219"/>
        <end position="241"/>
    </location>
</feature>
<proteinExistence type="predicted"/>
<reference evidence="3" key="1">
    <citation type="submission" date="2022-11" db="UniProtKB">
        <authorList>
            <consortium name="WormBaseParasite"/>
        </authorList>
    </citation>
    <scope>IDENTIFICATION</scope>
</reference>
<feature type="transmembrane region" description="Helical" evidence="1">
    <location>
        <begin position="174"/>
        <end position="199"/>
    </location>
</feature>
<keyword evidence="1" id="KW-1133">Transmembrane helix</keyword>
<keyword evidence="1" id="KW-0472">Membrane</keyword>
<feature type="transmembrane region" description="Helical" evidence="1">
    <location>
        <begin position="325"/>
        <end position="349"/>
    </location>
</feature>
<keyword evidence="2" id="KW-1185">Reference proteome</keyword>
<dbReference type="WBParaSite" id="nRc.2.0.1.t28158-RA">
    <property type="protein sequence ID" value="nRc.2.0.1.t28158-RA"/>
    <property type="gene ID" value="nRc.2.0.1.g28158"/>
</dbReference>
<feature type="transmembrane region" description="Helical" evidence="1">
    <location>
        <begin position="355"/>
        <end position="379"/>
    </location>
</feature>
<dbReference type="Proteomes" id="UP000887565">
    <property type="component" value="Unplaced"/>
</dbReference>
<protein>
    <submittedName>
        <fullName evidence="3">G-protein coupled receptors family 1 profile domain-containing protein</fullName>
    </submittedName>
</protein>
<organism evidence="2 3">
    <name type="scientific">Romanomermis culicivorax</name>
    <name type="common">Nematode worm</name>
    <dbReference type="NCBI Taxonomy" id="13658"/>
    <lineage>
        <taxon>Eukaryota</taxon>
        <taxon>Metazoa</taxon>
        <taxon>Ecdysozoa</taxon>
        <taxon>Nematoda</taxon>
        <taxon>Enoplea</taxon>
        <taxon>Dorylaimia</taxon>
        <taxon>Mermithida</taxon>
        <taxon>Mermithoidea</taxon>
        <taxon>Mermithidae</taxon>
        <taxon>Romanomermis</taxon>
    </lineage>
</organism>
<dbReference type="AlphaFoldDB" id="A0A915JPY1"/>
<feature type="transmembrane region" description="Helical" evidence="1">
    <location>
        <begin position="130"/>
        <end position="154"/>
    </location>
</feature>
<evidence type="ECO:0000256" key="1">
    <source>
        <dbReference type="SAM" id="Phobius"/>
    </source>
</evidence>
<evidence type="ECO:0000313" key="3">
    <source>
        <dbReference type="WBParaSite" id="nRc.2.0.1.t28158-RA"/>
    </source>
</evidence>
<evidence type="ECO:0000313" key="2">
    <source>
        <dbReference type="Proteomes" id="UP000887565"/>
    </source>
</evidence>
<sequence>MSVALKDVDYRLRATTKLTKFQVNRIFYQRGLQVTGVIECKFHGISNVHFSDFLESLIQVLRNMSNSTDEVKLIRKIFNVDKNVSAILFYVQNILLLILACYCLISNSIFVSLQRRLKVLPQNIKKFMIILTYAVVLQCLYIILHCLYNFFYAVGLTIYENEDIFVKERWTCALIQSLNISCIATINTAALAVAVELVVTTYFDIKYNSDQEWSKSHKITYVSAFLVWCTNLYPCTEMFVHPAAEVSHQYCYFTLIIDIKYSIPVSIFLIIVEIVTLGLFAYSYRVNSKTSILSTTRAALANGKGHSTLNQRFKVQQNLNLSKSFLIWSSIQSCTYVISVLLRLISSIFHDRATLLTTVIVISSNFQFYVLFNLFNPYLQIKNNKMMRRQLFNYLNSKTESSLCKISRFLLTWSLTSTAKVAGESTALSIDLATQSKSVVMISPKMKKNNIEGPVNYRLNPNHMTDVLENFWNVDINDEKGQKQKKIKFGVATKKSSPKKK</sequence>
<name>A0A915JPY1_ROMCU</name>
<accession>A0A915JPY1</accession>
<feature type="transmembrane region" description="Helical" evidence="1">
    <location>
        <begin position="261"/>
        <end position="282"/>
    </location>
</feature>